<reference evidence="1" key="1">
    <citation type="submission" date="2020-03" db="EMBL/GenBank/DDBJ databases">
        <title>The deep terrestrial virosphere.</title>
        <authorList>
            <person name="Holmfeldt K."/>
            <person name="Nilsson E."/>
            <person name="Simone D."/>
            <person name="Lopez-Fernandez M."/>
            <person name="Wu X."/>
            <person name="de Brujin I."/>
            <person name="Lundin D."/>
            <person name="Andersson A."/>
            <person name="Bertilsson S."/>
            <person name="Dopson M."/>
        </authorList>
    </citation>
    <scope>NUCLEOTIDE SEQUENCE</scope>
    <source>
        <strain evidence="4">MM415A00131</strain>
        <strain evidence="2">MM415B00138</strain>
        <strain evidence="1">TM448A01005</strain>
        <strain evidence="3">TM448B01482</strain>
    </source>
</reference>
<evidence type="ECO:0000313" key="1">
    <source>
        <dbReference type="EMBL" id="QJA48542.1"/>
    </source>
</evidence>
<dbReference type="AlphaFoldDB" id="A0A6H1ZM38"/>
<evidence type="ECO:0000313" key="2">
    <source>
        <dbReference type="EMBL" id="QJA68008.1"/>
    </source>
</evidence>
<dbReference type="EMBL" id="MT144767">
    <property type="protein sequence ID" value="QJH99079.1"/>
    <property type="molecule type" value="Genomic_DNA"/>
</dbReference>
<evidence type="ECO:0000313" key="3">
    <source>
        <dbReference type="EMBL" id="QJH99079.1"/>
    </source>
</evidence>
<protein>
    <submittedName>
        <fullName evidence="1">Uncharacterized protein</fullName>
    </submittedName>
</protein>
<accession>A0A6H1ZM38</accession>
<gene>
    <name evidence="4" type="ORF">MM415A00131_0011</name>
    <name evidence="2" type="ORF">MM415B00138_0058</name>
    <name evidence="1" type="ORF">TM448A01005_0014</name>
    <name evidence="3" type="ORF">TM448B01482_0008</name>
</gene>
<name>A0A6H1ZM38_9ZZZZ</name>
<evidence type="ECO:0000313" key="4">
    <source>
        <dbReference type="EMBL" id="QJI04993.1"/>
    </source>
</evidence>
<dbReference type="EMBL" id="MT141578">
    <property type="protein sequence ID" value="QJA68008.1"/>
    <property type="molecule type" value="Genomic_DNA"/>
</dbReference>
<dbReference type="EMBL" id="MT144089">
    <property type="protein sequence ID" value="QJA48542.1"/>
    <property type="molecule type" value="Genomic_DNA"/>
</dbReference>
<organism evidence="1">
    <name type="scientific">viral metagenome</name>
    <dbReference type="NCBI Taxonomy" id="1070528"/>
    <lineage>
        <taxon>unclassified sequences</taxon>
        <taxon>metagenomes</taxon>
        <taxon>organismal metagenomes</taxon>
    </lineage>
</organism>
<dbReference type="EMBL" id="MT145193">
    <property type="protein sequence ID" value="QJI04993.1"/>
    <property type="molecule type" value="Genomic_DNA"/>
</dbReference>
<sequence>MKKLRVISILMALFMFVGIAFAETPSTLKRQVWNAKQTFKHGIEVSGDVTLDAGVISATEIADVERNIDLNVMTFWTPDASGPVANHAAVAGSHFPGWVYNDAGFSVVWLASGSTTSIGRSFILPETYSTGLGFRVLVTSDTDVSYSSLGIDWQLWVNRGSATIDAAPFDQTAVYNTVSTPSASNSILTLTADATALAGIQAGDMITLWLWNADGRASGSTADSARTTEIKAVNAFYTSTQ</sequence>
<proteinExistence type="predicted"/>